<keyword evidence="3" id="KW-0121">Carboxypeptidase</keyword>
<gene>
    <name evidence="4" type="ORF">E1742_08040</name>
    <name evidence="3" type="ORF">GCM10007388_08570</name>
</gene>
<dbReference type="InterPro" id="IPR039561">
    <property type="entry name" value="Peptidase_M15C"/>
</dbReference>
<reference evidence="3" key="3">
    <citation type="submission" date="2022-12" db="EMBL/GenBank/DDBJ databases">
        <authorList>
            <person name="Sun Q."/>
            <person name="Kim S."/>
        </authorList>
    </citation>
    <scope>NUCLEOTIDE SEQUENCE</scope>
    <source>
        <strain evidence="3">KCTC 12344</strain>
    </source>
</reference>
<accession>A0A4P7BFF1</accession>
<dbReference type="GO" id="GO:0004180">
    <property type="term" value="F:carboxypeptidase activity"/>
    <property type="evidence" value="ECO:0007669"/>
    <property type="project" value="UniProtKB-KW"/>
</dbReference>
<dbReference type="EMBL" id="CP038026">
    <property type="protein sequence ID" value="QBQ36109.1"/>
    <property type="molecule type" value="Genomic_DNA"/>
</dbReference>
<dbReference type="EMBL" id="BMWW01000001">
    <property type="protein sequence ID" value="GGY78028.1"/>
    <property type="molecule type" value="Genomic_DNA"/>
</dbReference>
<dbReference type="Pfam" id="PF13539">
    <property type="entry name" value="Peptidase_M15_4"/>
    <property type="match status" value="1"/>
</dbReference>
<dbReference type="CDD" id="cd14845">
    <property type="entry name" value="L-Ala-D-Glu_peptidase_like"/>
    <property type="match status" value="1"/>
</dbReference>
<dbReference type="RefSeq" id="WP_134384396.1">
    <property type="nucleotide sequence ID" value="NZ_BMWW01000001.1"/>
</dbReference>
<sequence length="276" mass="30408">MFVFSMLMLFVATCLGGWLALFPAGRDALGDTLQRWGAHFGRRLNGAQRGGTDGAVAAARGLRAYAARSGALVRRHPLLSVLGAAFVLLPPFLALLLSGRLVLPGGDGGTHEVNQQVAELLRGERLAAPRPLPPAVFTTMEVTMVRPKLAGANRNWDLLDAEFSQRLLTVFRIMRDQHGYEMVLLEGYRSPERQNELADAGGHVTNARAFQSYHQFGLAGDCAFLRDGKLVISERDTWAMRGYQLYGEVAEAAGLTWGGRWKMMDFGHTELRGRRR</sequence>
<reference evidence="3" key="1">
    <citation type="journal article" date="2014" name="Int. J. Syst. Evol. Microbiol.">
        <title>Complete genome sequence of Corynebacterium casei LMG S-19264T (=DSM 44701T), isolated from a smear-ripened cheese.</title>
        <authorList>
            <consortium name="US DOE Joint Genome Institute (JGI-PGF)"/>
            <person name="Walter F."/>
            <person name="Albersmeier A."/>
            <person name="Kalinowski J."/>
            <person name="Ruckert C."/>
        </authorList>
    </citation>
    <scope>NUCLEOTIDE SEQUENCE</scope>
    <source>
        <strain evidence="3">KCTC 12344</strain>
    </source>
</reference>
<proteinExistence type="predicted"/>
<dbReference type="Gene3D" id="3.30.1380.10">
    <property type="match status" value="1"/>
</dbReference>
<organism evidence="3 6">
    <name type="scientific">Pseudoduganella plicata</name>
    <dbReference type="NCBI Taxonomy" id="321984"/>
    <lineage>
        <taxon>Bacteria</taxon>
        <taxon>Pseudomonadati</taxon>
        <taxon>Pseudomonadota</taxon>
        <taxon>Betaproteobacteria</taxon>
        <taxon>Burkholderiales</taxon>
        <taxon>Oxalobacteraceae</taxon>
        <taxon>Telluria group</taxon>
        <taxon>Pseudoduganella</taxon>
    </lineage>
</organism>
<evidence type="ECO:0000256" key="1">
    <source>
        <dbReference type="SAM" id="Phobius"/>
    </source>
</evidence>
<reference evidence="4 5" key="2">
    <citation type="submission" date="2019-03" db="EMBL/GenBank/DDBJ databases">
        <title>Draft Genome Sequences of Six Type Strains of the Genus Massilia.</title>
        <authorList>
            <person name="Miess H."/>
            <person name="Frediansyhah A."/>
            <person name="Gross H."/>
        </authorList>
    </citation>
    <scope>NUCLEOTIDE SEQUENCE [LARGE SCALE GENOMIC DNA]</scope>
    <source>
        <strain evidence="4 5">DSM 17505</strain>
    </source>
</reference>
<dbReference type="SUPFAM" id="SSF55166">
    <property type="entry name" value="Hedgehog/DD-peptidase"/>
    <property type="match status" value="1"/>
</dbReference>
<keyword evidence="3" id="KW-0645">Protease</keyword>
<feature type="transmembrane region" description="Helical" evidence="1">
    <location>
        <begin position="78"/>
        <end position="97"/>
    </location>
</feature>
<evidence type="ECO:0000313" key="3">
    <source>
        <dbReference type="EMBL" id="GGY78028.1"/>
    </source>
</evidence>
<name>A0A4P7BFF1_9BURK</name>
<keyword evidence="5" id="KW-1185">Reference proteome</keyword>
<feature type="domain" description="Peptidase M15C" evidence="2">
    <location>
        <begin position="206"/>
        <end position="270"/>
    </location>
</feature>
<evidence type="ECO:0000259" key="2">
    <source>
        <dbReference type="Pfam" id="PF13539"/>
    </source>
</evidence>
<evidence type="ECO:0000313" key="6">
    <source>
        <dbReference type="Proteomes" id="UP000619512"/>
    </source>
</evidence>
<evidence type="ECO:0000313" key="4">
    <source>
        <dbReference type="EMBL" id="QBQ36109.1"/>
    </source>
</evidence>
<keyword evidence="1" id="KW-1133">Transmembrane helix</keyword>
<dbReference type="InterPro" id="IPR009045">
    <property type="entry name" value="Zn_M74/Hedgehog-like"/>
</dbReference>
<evidence type="ECO:0000313" key="5">
    <source>
        <dbReference type="Proteomes" id="UP000294359"/>
    </source>
</evidence>
<dbReference type="OrthoDB" id="8479979at2"/>
<keyword evidence="3" id="KW-0378">Hydrolase</keyword>
<keyword evidence="1" id="KW-0472">Membrane</keyword>
<protein>
    <submittedName>
        <fullName evidence="3">D-alanyl-D-alanine carboxypeptidase</fullName>
    </submittedName>
    <submittedName>
        <fullName evidence="4">M15 family peptidase</fullName>
    </submittedName>
</protein>
<dbReference type="AlphaFoldDB" id="A0A4P7BFF1"/>
<dbReference type="Proteomes" id="UP000294359">
    <property type="component" value="Chromosome"/>
</dbReference>
<dbReference type="Proteomes" id="UP000619512">
    <property type="component" value="Unassembled WGS sequence"/>
</dbReference>
<keyword evidence="1" id="KW-0812">Transmembrane</keyword>